<name>A0ABQ1XN91_9MICC</name>
<proteinExistence type="predicted"/>
<accession>A0ABQ1XN91</accession>
<dbReference type="EMBL" id="BMKU01000006">
    <property type="protein sequence ID" value="GGG98243.1"/>
    <property type="molecule type" value="Genomic_DNA"/>
</dbReference>
<comment type="caution">
    <text evidence="1">The sequence shown here is derived from an EMBL/GenBank/DDBJ whole genome shotgun (WGS) entry which is preliminary data.</text>
</comment>
<evidence type="ECO:0000313" key="2">
    <source>
        <dbReference type="Proteomes" id="UP000596938"/>
    </source>
</evidence>
<protein>
    <submittedName>
        <fullName evidence="1">Uncharacterized protein</fullName>
    </submittedName>
</protein>
<evidence type="ECO:0000313" key="1">
    <source>
        <dbReference type="EMBL" id="GGG98243.1"/>
    </source>
</evidence>
<gene>
    <name evidence="1" type="ORF">GCM10011577_22080</name>
</gene>
<organism evidence="1 2">
    <name type="scientific">Pseudarthrobacter polychromogenes</name>
    <dbReference type="NCBI Taxonomy" id="1676"/>
    <lineage>
        <taxon>Bacteria</taxon>
        <taxon>Bacillati</taxon>
        <taxon>Actinomycetota</taxon>
        <taxon>Actinomycetes</taxon>
        <taxon>Micrococcales</taxon>
        <taxon>Micrococcaceae</taxon>
        <taxon>Pseudarthrobacter</taxon>
    </lineage>
</organism>
<sequence>MRDASRYDHRVHQWLQEFESGVAVTPGRFVLVAEEAVHAAQLYRPSPCDALSLDAGFPGTLSHLMWGFPGRSLT</sequence>
<keyword evidence="2" id="KW-1185">Reference proteome</keyword>
<reference evidence="2" key="1">
    <citation type="journal article" date="2019" name="Int. J. Syst. Evol. Microbiol.">
        <title>The Global Catalogue of Microorganisms (GCM) 10K type strain sequencing project: providing services to taxonomists for standard genome sequencing and annotation.</title>
        <authorList>
            <consortium name="The Broad Institute Genomics Platform"/>
            <consortium name="The Broad Institute Genome Sequencing Center for Infectious Disease"/>
            <person name="Wu L."/>
            <person name="Ma J."/>
        </authorList>
    </citation>
    <scope>NUCLEOTIDE SEQUENCE [LARGE SCALE GENOMIC DNA]</scope>
    <source>
        <strain evidence="2">CGMCC 1.1927</strain>
    </source>
</reference>
<dbReference type="Proteomes" id="UP000596938">
    <property type="component" value="Unassembled WGS sequence"/>
</dbReference>